<evidence type="ECO:0000313" key="1">
    <source>
        <dbReference type="EMBL" id="AEV67882.1"/>
    </source>
</evidence>
<dbReference type="KEGG" id="ccl:Clocl_1221"/>
<dbReference type="HOGENOM" id="CLU_2952132_0_0_9"/>
<keyword evidence="2" id="KW-1185">Reference proteome</keyword>
<accession>G8LYY0</accession>
<evidence type="ECO:0000313" key="2">
    <source>
        <dbReference type="Proteomes" id="UP000005435"/>
    </source>
</evidence>
<dbReference type="Proteomes" id="UP000005435">
    <property type="component" value="Chromosome"/>
</dbReference>
<dbReference type="EMBL" id="CP003065">
    <property type="protein sequence ID" value="AEV67882.1"/>
    <property type="molecule type" value="Genomic_DNA"/>
</dbReference>
<dbReference type="eggNOG" id="ENOG502ZJCW">
    <property type="taxonomic scope" value="Bacteria"/>
</dbReference>
<gene>
    <name evidence="1" type="ordered locus">Clocl_1221</name>
</gene>
<sequence length="59" mass="7178">MLFKRREKERNYDPEYNDVIVKIRREIIQSLRNKGISFSDIDVDLRQENVSFTLSMNEK</sequence>
<proteinExistence type="predicted"/>
<organism evidence="1 2">
    <name type="scientific">Acetivibrio clariflavus (strain DSM 19732 / NBRC 101661 / EBR45)</name>
    <name type="common">Clostridium clariflavum</name>
    <dbReference type="NCBI Taxonomy" id="720554"/>
    <lineage>
        <taxon>Bacteria</taxon>
        <taxon>Bacillati</taxon>
        <taxon>Bacillota</taxon>
        <taxon>Clostridia</taxon>
        <taxon>Eubacteriales</taxon>
        <taxon>Oscillospiraceae</taxon>
        <taxon>Acetivibrio</taxon>
    </lineage>
</organism>
<dbReference type="RefSeq" id="WP_014254498.1">
    <property type="nucleotide sequence ID" value="NC_016627.1"/>
</dbReference>
<protein>
    <submittedName>
        <fullName evidence="1">Uncharacterized protein</fullName>
    </submittedName>
</protein>
<name>G8LYY0_ACECE</name>
<dbReference type="AlphaFoldDB" id="G8LYY0"/>
<dbReference type="OrthoDB" id="9927312at2"/>
<reference evidence="1 2" key="2">
    <citation type="journal article" date="2012" name="Stand. Genomic Sci.">
        <title>Complete Genome Sequence of Clostridium clariflavum DSM 19732.</title>
        <authorList>
            <person name="Izquierdo J.A."/>
            <person name="Goodwin L."/>
            <person name="Davenport K.W."/>
            <person name="Teshima H."/>
            <person name="Bruce D."/>
            <person name="Detter C."/>
            <person name="Tapia R."/>
            <person name="Han S."/>
            <person name="Land M."/>
            <person name="Hauser L."/>
            <person name="Jeffries C.D."/>
            <person name="Han J."/>
            <person name="Pitluck S."/>
            <person name="Nolan M."/>
            <person name="Chen A."/>
            <person name="Huntemann M."/>
            <person name="Mavromatis K."/>
            <person name="Mikhailova N."/>
            <person name="Liolios K."/>
            <person name="Woyke T."/>
            <person name="Lynd L.R."/>
        </authorList>
    </citation>
    <scope>NUCLEOTIDE SEQUENCE [LARGE SCALE GENOMIC DNA]</scope>
    <source>
        <strain evidence="2">DSM 19732 / NBRC 101661 / EBR45</strain>
    </source>
</reference>
<reference evidence="2" key="1">
    <citation type="submission" date="2011-12" db="EMBL/GenBank/DDBJ databases">
        <title>Complete sequence of Clostridium clariflavum DSM 19732.</title>
        <authorList>
            <consortium name="US DOE Joint Genome Institute"/>
            <person name="Lucas S."/>
            <person name="Han J."/>
            <person name="Lapidus A."/>
            <person name="Cheng J.-F."/>
            <person name="Goodwin L."/>
            <person name="Pitluck S."/>
            <person name="Peters L."/>
            <person name="Teshima H."/>
            <person name="Detter J.C."/>
            <person name="Han C."/>
            <person name="Tapia R."/>
            <person name="Land M."/>
            <person name="Hauser L."/>
            <person name="Kyrpides N."/>
            <person name="Ivanova N."/>
            <person name="Pagani I."/>
            <person name="Kitzmiller T."/>
            <person name="Lynd L."/>
            <person name="Izquierdo J."/>
            <person name="Woyke T."/>
        </authorList>
    </citation>
    <scope>NUCLEOTIDE SEQUENCE [LARGE SCALE GENOMIC DNA]</scope>
    <source>
        <strain evidence="2">DSM 19732 / NBRC 101661 / EBR45</strain>
    </source>
</reference>